<feature type="region of interest" description="Disordered" evidence="6">
    <location>
        <begin position="128"/>
        <end position="195"/>
    </location>
</feature>
<dbReference type="InterPro" id="IPR006973">
    <property type="entry name" value="Cwf_Cwc_15"/>
</dbReference>
<dbReference type="GO" id="GO:0045292">
    <property type="term" value="P:mRNA cis splicing, via spliceosome"/>
    <property type="evidence" value="ECO:0007669"/>
    <property type="project" value="TreeGrafter"/>
</dbReference>
<evidence type="ECO:0000256" key="1">
    <source>
        <dbReference type="ARBA" id="ARBA00003777"/>
    </source>
</evidence>
<keyword evidence="5" id="KW-0508">mRNA splicing</keyword>
<dbReference type="GO" id="GO:0000974">
    <property type="term" value="C:Prp19 complex"/>
    <property type="evidence" value="ECO:0007669"/>
    <property type="project" value="EnsemblFungi"/>
</dbReference>
<dbReference type="FunCoup" id="G8JTE1">
    <property type="interactions" value="153"/>
</dbReference>
<dbReference type="GO" id="GO:0071013">
    <property type="term" value="C:catalytic step 2 spliceosome"/>
    <property type="evidence" value="ECO:0007669"/>
    <property type="project" value="TreeGrafter"/>
</dbReference>
<feature type="compositionally biased region" description="Polar residues" evidence="6">
    <location>
        <begin position="184"/>
        <end position="195"/>
    </location>
</feature>
<dbReference type="EMBL" id="CP002500">
    <property type="protein sequence ID" value="AET39294.1"/>
    <property type="molecule type" value="Genomic_DNA"/>
</dbReference>
<reference evidence="8" key="1">
    <citation type="journal article" date="2012" name="G3 (Bethesda)">
        <title>Pichia sorbitophila, an interspecies yeast hybrid reveals early steps of genome resolution following polyploidization.</title>
        <authorList>
            <person name="Leh Louis V."/>
            <person name="Despons L."/>
            <person name="Friedrich A."/>
            <person name="Martin T."/>
            <person name="Durrens P."/>
            <person name="Casaregola S."/>
            <person name="Neuveglise C."/>
            <person name="Fairhead C."/>
            <person name="Marck C."/>
            <person name="Cruz J.A."/>
            <person name="Straub M.L."/>
            <person name="Kugler V."/>
            <person name="Sacerdot C."/>
            <person name="Uzunov Z."/>
            <person name="Thierry A."/>
            <person name="Weiss S."/>
            <person name="Bleykasten C."/>
            <person name="De Montigny J."/>
            <person name="Jacques N."/>
            <person name="Jung P."/>
            <person name="Lemaire M."/>
            <person name="Mallet S."/>
            <person name="Morel G."/>
            <person name="Richard G.F."/>
            <person name="Sarkar A."/>
            <person name="Savel G."/>
            <person name="Schacherer J."/>
            <person name="Seret M.L."/>
            <person name="Talla E."/>
            <person name="Samson G."/>
            <person name="Jubin C."/>
            <person name="Poulain J."/>
            <person name="Vacherie B."/>
            <person name="Barbe V."/>
            <person name="Pelletier E."/>
            <person name="Sherman D.J."/>
            <person name="Westhof E."/>
            <person name="Weissenbach J."/>
            <person name="Baret P.V."/>
            <person name="Wincker P."/>
            <person name="Gaillardin C."/>
            <person name="Dujon B."/>
            <person name="Souciet J.L."/>
        </authorList>
    </citation>
    <scope>NUCLEOTIDE SEQUENCE [LARGE SCALE GENOMIC DNA]</scope>
    <source>
        <strain evidence="8">CBS 270.75 / DBVPG 7215 / KCTC 17166 / NRRL Y-17582</strain>
    </source>
</reference>
<feature type="compositionally biased region" description="Basic and acidic residues" evidence="6">
    <location>
        <begin position="128"/>
        <end position="140"/>
    </location>
</feature>
<gene>
    <name evidence="7" type="ordered locus">Ecym_4227</name>
</gene>
<keyword evidence="4" id="KW-0507">mRNA processing</keyword>
<evidence type="ECO:0000256" key="3">
    <source>
        <dbReference type="ARBA" id="ARBA00020693"/>
    </source>
</evidence>
<evidence type="ECO:0000256" key="6">
    <source>
        <dbReference type="SAM" id="MobiDB-lite"/>
    </source>
</evidence>
<dbReference type="Proteomes" id="UP000006790">
    <property type="component" value="Chromosome 4"/>
</dbReference>
<dbReference type="AlphaFoldDB" id="G8JTE1"/>
<sequence>MTTSHRPQLEARSGSRSHGNSQYVPTKLEHARLLPGHTKLKRRRGKSGRHKRGNEADSSVDKVFTVSEATSKSGGRACSDVGEEHSALEVGDGDGGGDVGSSYGEESDEEGLLLQELERLRSEKMMEKVKAQQLEEDKSLEAAADSGNDLEGHGPNVAGSSSEGWRSDAVFGRRKKPKSERKNLSNSISSDKYTNDLIQSEYHQDFLKRMAK</sequence>
<dbReference type="GeneID" id="11472471"/>
<dbReference type="STRING" id="931890.G8JTE1"/>
<dbReference type="HOGENOM" id="CLU_100667_0_0_1"/>
<proteinExistence type="inferred from homology"/>
<accession>G8JTE1</accession>
<protein>
    <recommendedName>
        <fullName evidence="3">Pre-mRNA-splicing factor CWC15</fullName>
    </recommendedName>
</protein>
<dbReference type="eggNOG" id="KOG3228">
    <property type="taxonomic scope" value="Eukaryota"/>
</dbReference>
<dbReference type="GO" id="GO:0003723">
    <property type="term" value="F:RNA binding"/>
    <property type="evidence" value="ECO:0007669"/>
    <property type="project" value="TreeGrafter"/>
</dbReference>
<comment type="function">
    <text evidence="1">Involved in pre-mRNA splicing.</text>
</comment>
<evidence type="ECO:0000313" key="8">
    <source>
        <dbReference type="Proteomes" id="UP000006790"/>
    </source>
</evidence>
<dbReference type="KEGG" id="erc:Ecym_4227"/>
<evidence type="ECO:0000256" key="5">
    <source>
        <dbReference type="ARBA" id="ARBA00023187"/>
    </source>
</evidence>
<dbReference type="Pfam" id="PF04889">
    <property type="entry name" value="Cwf_Cwc_15"/>
    <property type="match status" value="1"/>
</dbReference>
<evidence type="ECO:0000313" key="7">
    <source>
        <dbReference type="EMBL" id="AET39294.1"/>
    </source>
</evidence>
<evidence type="ECO:0000256" key="4">
    <source>
        <dbReference type="ARBA" id="ARBA00022664"/>
    </source>
</evidence>
<dbReference type="InParanoid" id="G8JTE1"/>
<name>G8JTE1_ERECY</name>
<dbReference type="GO" id="GO:0005684">
    <property type="term" value="C:U2-type spliceosomal complex"/>
    <property type="evidence" value="ECO:0007669"/>
    <property type="project" value="EnsemblFungi"/>
</dbReference>
<feature type="compositionally biased region" description="Basic residues" evidence="6">
    <location>
        <begin position="38"/>
        <end position="52"/>
    </location>
</feature>
<dbReference type="OMA" id="NIKEHAT"/>
<dbReference type="PANTHER" id="PTHR12718:SF2">
    <property type="entry name" value="SPLICEOSOME-ASSOCIATED PROTEIN CWC15 HOMOLOG"/>
    <property type="match status" value="1"/>
</dbReference>
<dbReference type="PANTHER" id="PTHR12718">
    <property type="entry name" value="CELL CYCLE CONTROL PROTEIN CWF15"/>
    <property type="match status" value="1"/>
</dbReference>
<dbReference type="RefSeq" id="XP_003646111.1">
    <property type="nucleotide sequence ID" value="XM_003646063.1"/>
</dbReference>
<feature type="compositionally biased region" description="Polar residues" evidence="6">
    <location>
        <begin position="14"/>
        <end position="24"/>
    </location>
</feature>
<dbReference type="OrthoDB" id="30179at2759"/>
<evidence type="ECO:0000256" key="2">
    <source>
        <dbReference type="ARBA" id="ARBA00006644"/>
    </source>
</evidence>
<comment type="similarity">
    <text evidence="2">Belongs to the CWC15 family.</text>
</comment>
<keyword evidence="8" id="KW-1185">Reference proteome</keyword>
<organism evidence="7 8">
    <name type="scientific">Eremothecium cymbalariae (strain CBS 270.75 / DBVPG 7215 / KCTC 17166 / NRRL Y-17582)</name>
    <name type="common">Yeast</name>
    <dbReference type="NCBI Taxonomy" id="931890"/>
    <lineage>
        <taxon>Eukaryota</taxon>
        <taxon>Fungi</taxon>
        <taxon>Dikarya</taxon>
        <taxon>Ascomycota</taxon>
        <taxon>Saccharomycotina</taxon>
        <taxon>Saccharomycetes</taxon>
        <taxon>Saccharomycetales</taxon>
        <taxon>Saccharomycetaceae</taxon>
        <taxon>Eremothecium</taxon>
    </lineage>
</organism>
<feature type="region of interest" description="Disordered" evidence="6">
    <location>
        <begin position="1"/>
        <end position="111"/>
    </location>
</feature>